<comment type="caution">
    <text evidence="10">The sequence shown here is derived from an EMBL/GenBank/DDBJ whole genome shotgun (WGS) entry which is preliminary data.</text>
</comment>
<feature type="domain" description="Proteasome activator PA28 C-terminal" evidence="8">
    <location>
        <begin position="386"/>
        <end position="507"/>
    </location>
</feature>
<dbReference type="GO" id="GO:0005737">
    <property type="term" value="C:cytoplasm"/>
    <property type="evidence" value="ECO:0007669"/>
    <property type="project" value="TreeGrafter"/>
</dbReference>
<dbReference type="GO" id="GO:0061133">
    <property type="term" value="F:endopeptidase activator activity"/>
    <property type="evidence" value="ECO:0007669"/>
    <property type="project" value="TreeGrafter"/>
</dbReference>
<keyword evidence="5" id="KW-0007">Acetylation</keyword>
<evidence type="ECO:0000313" key="10">
    <source>
        <dbReference type="EMBL" id="KAK2859823.1"/>
    </source>
</evidence>
<dbReference type="Gene3D" id="1.20.120.180">
    <property type="entry name" value="Proteasome activator pa28, C-terminal domain"/>
    <property type="match status" value="1"/>
</dbReference>
<dbReference type="SUPFAM" id="SSF47216">
    <property type="entry name" value="Proteasome activator"/>
    <property type="match status" value="1"/>
</dbReference>
<keyword evidence="4" id="KW-0647">Proteasome</keyword>
<gene>
    <name evidence="10" type="ORF">Q5P01_004443</name>
</gene>
<feature type="region of interest" description="Disordered" evidence="7">
    <location>
        <begin position="134"/>
        <end position="162"/>
    </location>
</feature>
<reference evidence="10" key="1">
    <citation type="submission" date="2023-07" db="EMBL/GenBank/DDBJ databases">
        <title>Chromosome-level Genome Assembly of Striped Snakehead (Channa striata).</title>
        <authorList>
            <person name="Liu H."/>
        </authorList>
    </citation>
    <scope>NUCLEOTIDE SEQUENCE</scope>
    <source>
        <strain evidence="10">Gz</strain>
        <tissue evidence="10">Muscle</tissue>
    </source>
</reference>
<evidence type="ECO:0000256" key="1">
    <source>
        <dbReference type="ARBA" id="ARBA00005883"/>
    </source>
</evidence>
<feature type="domain" description="AIG1-type G" evidence="9">
    <location>
        <begin position="169"/>
        <end position="259"/>
    </location>
</feature>
<dbReference type="InterPro" id="IPR003186">
    <property type="entry name" value="PA28_C"/>
</dbReference>
<dbReference type="AlphaFoldDB" id="A0AA88NMN6"/>
<dbReference type="Proteomes" id="UP001187415">
    <property type="component" value="Unassembled WGS sequence"/>
</dbReference>
<dbReference type="GO" id="GO:2000045">
    <property type="term" value="P:regulation of G1/S transition of mitotic cell cycle"/>
    <property type="evidence" value="ECO:0007669"/>
    <property type="project" value="TreeGrafter"/>
</dbReference>
<evidence type="ECO:0000256" key="2">
    <source>
        <dbReference type="ARBA" id="ARBA00008535"/>
    </source>
</evidence>
<dbReference type="Gene3D" id="3.40.50.300">
    <property type="entry name" value="P-loop containing nucleotide triphosphate hydrolases"/>
    <property type="match status" value="2"/>
</dbReference>
<comment type="function">
    <text evidence="6">Implicated in immunoproteasome assembly and required for efficient antigen processing. The PA28 activator complex enhances the generation of class I binding peptides by altering the cleavage pattern of the proteasome.</text>
</comment>
<dbReference type="PANTHER" id="PTHR10660:SF6">
    <property type="entry name" value="PROTEASOME ACTIVATOR COMPLEX SUBUNIT 2"/>
    <property type="match status" value="1"/>
</dbReference>
<dbReference type="GO" id="GO:0061136">
    <property type="term" value="P:regulation of proteasomal protein catabolic process"/>
    <property type="evidence" value="ECO:0007669"/>
    <property type="project" value="TreeGrafter"/>
</dbReference>
<accession>A0AA88NMN6</accession>
<dbReference type="GO" id="GO:0005654">
    <property type="term" value="C:nucleoplasm"/>
    <property type="evidence" value="ECO:0007669"/>
    <property type="project" value="TreeGrafter"/>
</dbReference>
<sequence length="535" mass="59505">MAHDRISVVVLGHGDSLKKAVTTHILGQDLSQVSRKLDQLQNEIYENDTHEVTCTTDVNNGSPEAIKELFTFIKNPDKCLLVVQGGVTMDEVWKQIERLSMTTGKLTKEFTVVPVSYRQNYAFKLYTMGQIFGGQRKPAEDRPQTKKRPPVPPESNVSTAGKLPGNKVNLVLLGLAGTGKSASGNTILGQKLFQSNLSSQPVTTECQMGETQINGTCVRVIDTPDIFDDDMHQSLKDQHVAKCKLLCQAEPCVYLLVMQDHGSCFKHNYTLKFNTMGLCLIRPRKRAGDNYPTKNRPTAPTESNLTTGDIYNTQNVTDIKKSSKTGKLPGNKVNLVLLGLAGTGKSASGNTILGQKPFQSNLSSQPVTTECQMVETQINAPKCGFIKGNEKIVQLLDRVKPEIVALRETIITVSSWIQHLIPKIEDGNDFGVAIQEKILERIAAVKTKVDGFQTNINKYFSERGDAVAKASKETHVMDYRSLVHEKDQAIYAEIRVIVLDIRGFYQTKEFTGKILVVKDQSHCEEFTRRFKVWSK</sequence>
<evidence type="ECO:0000313" key="11">
    <source>
        <dbReference type="Proteomes" id="UP001187415"/>
    </source>
</evidence>
<dbReference type="FunFam" id="1.20.120.180:FF:000002">
    <property type="entry name" value="Proteasome activator complex subunit 1"/>
    <property type="match status" value="1"/>
</dbReference>
<evidence type="ECO:0000259" key="8">
    <source>
        <dbReference type="Pfam" id="PF02252"/>
    </source>
</evidence>
<dbReference type="InterPro" id="IPR036997">
    <property type="entry name" value="PA28_C_sf"/>
</dbReference>
<dbReference type="SUPFAM" id="SSF52540">
    <property type="entry name" value="P-loop containing nucleoside triphosphate hydrolases"/>
    <property type="match status" value="2"/>
</dbReference>
<evidence type="ECO:0000256" key="6">
    <source>
        <dbReference type="ARBA" id="ARBA00037467"/>
    </source>
</evidence>
<dbReference type="InterPro" id="IPR006703">
    <property type="entry name" value="G_AIG1"/>
</dbReference>
<feature type="domain" description="AIG1-type G" evidence="9">
    <location>
        <begin position="334"/>
        <end position="379"/>
    </location>
</feature>
<evidence type="ECO:0000256" key="4">
    <source>
        <dbReference type="ARBA" id="ARBA00022942"/>
    </source>
</evidence>
<evidence type="ECO:0000256" key="3">
    <source>
        <dbReference type="ARBA" id="ARBA00022741"/>
    </source>
</evidence>
<evidence type="ECO:0000259" key="9">
    <source>
        <dbReference type="Pfam" id="PF04548"/>
    </source>
</evidence>
<evidence type="ECO:0000256" key="5">
    <source>
        <dbReference type="ARBA" id="ARBA00022990"/>
    </source>
</evidence>
<dbReference type="GO" id="GO:0005525">
    <property type="term" value="F:GTP binding"/>
    <property type="evidence" value="ECO:0007669"/>
    <property type="project" value="InterPro"/>
</dbReference>
<dbReference type="EMBL" id="JAUPFM010000002">
    <property type="protein sequence ID" value="KAK2859823.1"/>
    <property type="molecule type" value="Genomic_DNA"/>
</dbReference>
<keyword evidence="3" id="KW-0547">Nucleotide-binding</keyword>
<proteinExistence type="inferred from homology"/>
<dbReference type="PANTHER" id="PTHR10660">
    <property type="entry name" value="PROTEASOME REGULATOR PA28"/>
    <property type="match status" value="1"/>
</dbReference>
<dbReference type="InterPro" id="IPR036252">
    <property type="entry name" value="Proteasome_activ_sf"/>
</dbReference>
<evidence type="ECO:0000256" key="7">
    <source>
        <dbReference type="SAM" id="MobiDB-lite"/>
    </source>
</evidence>
<dbReference type="GO" id="GO:0008537">
    <property type="term" value="C:proteasome activator complex"/>
    <property type="evidence" value="ECO:0007669"/>
    <property type="project" value="InterPro"/>
</dbReference>
<protein>
    <recommendedName>
        <fullName evidence="12">AIG1-type G domain-containing protein</fullName>
    </recommendedName>
</protein>
<keyword evidence="11" id="KW-1185">Reference proteome</keyword>
<dbReference type="Pfam" id="PF02252">
    <property type="entry name" value="PA28_C"/>
    <property type="match status" value="1"/>
</dbReference>
<organism evidence="10 11">
    <name type="scientific">Channa striata</name>
    <name type="common">Snakehead murrel</name>
    <name type="synonym">Ophicephalus striatus</name>
    <dbReference type="NCBI Taxonomy" id="64152"/>
    <lineage>
        <taxon>Eukaryota</taxon>
        <taxon>Metazoa</taxon>
        <taxon>Chordata</taxon>
        <taxon>Craniata</taxon>
        <taxon>Vertebrata</taxon>
        <taxon>Euteleostomi</taxon>
        <taxon>Actinopterygii</taxon>
        <taxon>Neopterygii</taxon>
        <taxon>Teleostei</taxon>
        <taxon>Neoteleostei</taxon>
        <taxon>Acanthomorphata</taxon>
        <taxon>Anabantaria</taxon>
        <taxon>Anabantiformes</taxon>
        <taxon>Channoidei</taxon>
        <taxon>Channidae</taxon>
        <taxon>Channa</taxon>
    </lineage>
</organism>
<comment type="similarity">
    <text evidence="2">Belongs to the TRAFAC class TrmE-Era-EngA-EngB-Septin-like GTPase superfamily. AIG1/Toc34/Toc159-like paraseptin GTPase family. IAN subfamily.</text>
</comment>
<name>A0AA88NMN6_CHASR</name>
<dbReference type="Pfam" id="PF04548">
    <property type="entry name" value="AIG1"/>
    <property type="match status" value="2"/>
</dbReference>
<dbReference type="InterPro" id="IPR009077">
    <property type="entry name" value="Proteasome_activ_PA28"/>
</dbReference>
<dbReference type="InterPro" id="IPR027417">
    <property type="entry name" value="P-loop_NTPase"/>
</dbReference>
<comment type="similarity">
    <text evidence="1">Belongs to the PA28 family.</text>
</comment>
<evidence type="ECO:0008006" key="12">
    <source>
        <dbReference type="Google" id="ProtNLM"/>
    </source>
</evidence>